<accession>A0AAJ1MM71</accession>
<gene>
    <name evidence="2" type="ORF">PQJ61_00610</name>
</gene>
<sequence>MNRFFKPTVTAAFFLFTAASIFAAEGDITGPDEPAETEIILPRMYLEIEDLTIEEIDAVIPDDAAVMLSSIELPLPEPDQIVIPAEAFALSDSDVPGIITTTDAGQQGSSFFSEGTIGAGTSAHITGDINLYHIGSQPDFRLRYFHDSSDGFAGSEAGEGFSSREELIEAELNYTDEALSADILIDYNEFENGLQGQTDYFSVTRRIPELAGGATWQLSDLFSLTGEVDAFIASMQLNDLSPASYSTYAISPEAGILLGSDKYNTGLSLNYELNGPSGGVDQQLGAALDFSLNPVDIFNADGEVGILWDNYSSLYYPFQLELSGTASSFEYEISGGYSAFYRDRREIWEIFPAAAGPESEASLGDIPLTTGWDVFAGFRWNLSDNMRINASAGFSKFENALMPTGSAVSGFSSFSAVDSTCLDASVGIYLKITENFDMSAGWEGQLLDDMDWFSPRHLFTGSAEMKSADRDMGIIGDISLSIYDEEQSWYTNDWMPELGLEGYIRLSEGFVFSVTAKDFAAGLLENGRTAWGDYLEEGAMLQAKIKMSL</sequence>
<proteinExistence type="predicted"/>
<name>A0AAJ1MM71_9SPIO</name>
<evidence type="ECO:0008006" key="4">
    <source>
        <dbReference type="Google" id="ProtNLM"/>
    </source>
</evidence>
<comment type="caution">
    <text evidence="2">The sequence shown here is derived from an EMBL/GenBank/DDBJ whole genome shotgun (WGS) entry which is preliminary data.</text>
</comment>
<protein>
    <recommendedName>
        <fullName evidence="4">TonB-dependent receptor</fullName>
    </recommendedName>
</protein>
<feature type="chain" id="PRO_5042555032" description="TonB-dependent receptor" evidence="1">
    <location>
        <begin position="24"/>
        <end position="549"/>
    </location>
</feature>
<dbReference type="AlphaFoldDB" id="A0AAJ1MM71"/>
<feature type="signal peptide" evidence="1">
    <location>
        <begin position="1"/>
        <end position="23"/>
    </location>
</feature>
<organism evidence="2 3">
    <name type="scientific">Candidatus Thalassospirochaeta sargassi</name>
    <dbReference type="NCBI Taxonomy" id="3119039"/>
    <lineage>
        <taxon>Bacteria</taxon>
        <taxon>Pseudomonadati</taxon>
        <taxon>Spirochaetota</taxon>
        <taxon>Spirochaetia</taxon>
        <taxon>Spirochaetales</taxon>
        <taxon>Spirochaetaceae</taxon>
        <taxon>Candidatus Thalassospirochaeta</taxon>
    </lineage>
</organism>
<dbReference type="EMBL" id="JAQQAL010000005">
    <property type="protein sequence ID" value="MDC7225244.1"/>
    <property type="molecule type" value="Genomic_DNA"/>
</dbReference>
<evidence type="ECO:0000313" key="2">
    <source>
        <dbReference type="EMBL" id="MDC7225244.1"/>
    </source>
</evidence>
<keyword evidence="1" id="KW-0732">Signal</keyword>
<reference evidence="2 3" key="1">
    <citation type="submission" date="2022-12" db="EMBL/GenBank/DDBJ databases">
        <title>Metagenome assembled genome from gulf of manar.</title>
        <authorList>
            <person name="Kohli P."/>
            <person name="Pk S."/>
            <person name="Venkata Ramana C."/>
            <person name="Sasikala C."/>
        </authorList>
    </citation>
    <scope>NUCLEOTIDE SEQUENCE [LARGE SCALE GENOMIC DNA]</scope>
    <source>
        <strain evidence="2">JB008</strain>
    </source>
</reference>
<evidence type="ECO:0000256" key="1">
    <source>
        <dbReference type="SAM" id="SignalP"/>
    </source>
</evidence>
<evidence type="ECO:0000313" key="3">
    <source>
        <dbReference type="Proteomes" id="UP001221217"/>
    </source>
</evidence>
<dbReference type="Proteomes" id="UP001221217">
    <property type="component" value="Unassembled WGS sequence"/>
</dbReference>